<evidence type="ECO:0000256" key="1">
    <source>
        <dbReference type="SAM" id="Phobius"/>
    </source>
</evidence>
<feature type="transmembrane region" description="Helical" evidence="1">
    <location>
        <begin position="28"/>
        <end position="48"/>
    </location>
</feature>
<name>U5DJ86_AMBTC</name>
<reference evidence="3" key="1">
    <citation type="journal article" date="2013" name="Science">
        <title>The Amborella genome and the evolution of flowering plants.</title>
        <authorList>
            <consortium name="Amborella Genome Project"/>
        </authorList>
    </citation>
    <scope>NUCLEOTIDE SEQUENCE [LARGE SCALE GENOMIC DNA]</scope>
</reference>
<evidence type="ECO:0000313" key="2">
    <source>
        <dbReference type="EMBL" id="ERN20673.1"/>
    </source>
</evidence>
<keyword evidence="1" id="KW-1133">Transmembrane helix</keyword>
<dbReference type="HOGENOM" id="CLU_2761178_0_0_1"/>
<dbReference type="Gramene" id="ERN20673">
    <property type="protein sequence ID" value="ERN20673"/>
    <property type="gene ID" value="AMTR_s00070p00187500"/>
</dbReference>
<protein>
    <submittedName>
        <fullName evidence="2">Uncharacterized protein</fullName>
    </submittedName>
</protein>
<dbReference type="Proteomes" id="UP000017836">
    <property type="component" value="Unassembled WGS sequence"/>
</dbReference>
<organism evidence="2 3">
    <name type="scientific">Amborella trichopoda</name>
    <dbReference type="NCBI Taxonomy" id="13333"/>
    <lineage>
        <taxon>Eukaryota</taxon>
        <taxon>Viridiplantae</taxon>
        <taxon>Streptophyta</taxon>
        <taxon>Embryophyta</taxon>
        <taxon>Tracheophyta</taxon>
        <taxon>Spermatophyta</taxon>
        <taxon>Magnoliopsida</taxon>
        <taxon>Amborellales</taxon>
        <taxon>Amborellaceae</taxon>
        <taxon>Amborella</taxon>
    </lineage>
</organism>
<proteinExistence type="predicted"/>
<dbReference type="EMBL" id="KI392058">
    <property type="protein sequence ID" value="ERN20673.1"/>
    <property type="molecule type" value="Genomic_DNA"/>
</dbReference>
<gene>
    <name evidence="2" type="ORF">AMTR_s00070p00187500</name>
</gene>
<dbReference type="AlphaFoldDB" id="U5DJ86"/>
<sequence length="70" mass="7107">MGQGTLRAWATNFGPGAGLELSACAVRLGPALVFLFSFAFSSFIFALAQPGANRARAGQGDKPGPAGCHP</sequence>
<evidence type="ECO:0000313" key="3">
    <source>
        <dbReference type="Proteomes" id="UP000017836"/>
    </source>
</evidence>
<keyword evidence="1" id="KW-0472">Membrane</keyword>
<accession>U5DJ86</accession>
<keyword evidence="1" id="KW-0812">Transmembrane</keyword>
<keyword evidence="3" id="KW-1185">Reference proteome</keyword>